<dbReference type="EMBL" id="CP045896">
    <property type="protein sequence ID" value="QQP50522.1"/>
    <property type="molecule type" value="Genomic_DNA"/>
</dbReference>
<organism evidence="1 2">
    <name type="scientific">Caligus rogercresseyi</name>
    <name type="common">Sea louse</name>
    <dbReference type="NCBI Taxonomy" id="217165"/>
    <lineage>
        <taxon>Eukaryota</taxon>
        <taxon>Metazoa</taxon>
        <taxon>Ecdysozoa</taxon>
        <taxon>Arthropoda</taxon>
        <taxon>Crustacea</taxon>
        <taxon>Multicrustacea</taxon>
        <taxon>Hexanauplia</taxon>
        <taxon>Copepoda</taxon>
        <taxon>Siphonostomatoida</taxon>
        <taxon>Caligidae</taxon>
        <taxon>Caligus</taxon>
    </lineage>
</organism>
<sequence>SDFSLGNELKSKIESWTQFNKDVTSLPSLPDDLLRDILCTIGNKAEIESTLIRRVAEGGSSFSQEALPVIERLAFSSTAELYKKSLCEALSQSSSSLQALLSDYDEVMSSENESEITNIHTTLIDWCMNHSEGPNKDVLIEFLRKKCADKESLSLVALHKSRAILSEAFTRPEALLKDLNDRHGFLKTLLEGEEIIQTSDKLSAVLKLLCFWGEEEVEELLEWKRVILEITIKERVTPDFVADLDKFSLESMEDLEGILSLCYEKHDVLFAYELMKHAGVFREDMKDALGVLRRRYPLTFPQEKAQGKAPNVIQDYSMPFSLWMK</sequence>
<evidence type="ECO:0000313" key="1">
    <source>
        <dbReference type="EMBL" id="QQP50522.1"/>
    </source>
</evidence>
<feature type="non-terminal residue" evidence="1">
    <location>
        <position position="325"/>
    </location>
</feature>
<reference evidence="2" key="1">
    <citation type="submission" date="2021-01" db="EMBL/GenBank/DDBJ databases">
        <title>Caligus Genome Assembly.</title>
        <authorList>
            <person name="Gallardo-Escarate C."/>
        </authorList>
    </citation>
    <scope>NUCLEOTIDE SEQUENCE [LARGE SCALE GENOMIC DNA]</scope>
</reference>
<accession>A0A7T8HI55</accession>
<feature type="non-terminal residue" evidence="1">
    <location>
        <position position="1"/>
    </location>
</feature>
<gene>
    <name evidence="1" type="ORF">FKW44_011546</name>
</gene>
<proteinExistence type="predicted"/>
<keyword evidence="2" id="KW-1185">Reference proteome</keyword>
<dbReference type="AlphaFoldDB" id="A0A7T8HI55"/>
<dbReference type="Proteomes" id="UP000595437">
    <property type="component" value="Chromosome 7"/>
</dbReference>
<evidence type="ECO:0000313" key="2">
    <source>
        <dbReference type="Proteomes" id="UP000595437"/>
    </source>
</evidence>
<protein>
    <submittedName>
        <fullName evidence="1">Uncharacterized protein</fullName>
    </submittedName>
</protein>
<name>A0A7T8HI55_CALRO</name>